<evidence type="ECO:0000313" key="2">
    <source>
        <dbReference type="Proteomes" id="UP000265618"/>
    </source>
</evidence>
<proteinExistence type="predicted"/>
<name>A0A391NW85_9EUKA</name>
<feature type="non-terminal residue" evidence="1">
    <location>
        <position position="1"/>
    </location>
</feature>
<comment type="caution">
    <text evidence="1">The sequence shown here is derived from an EMBL/GenBank/DDBJ whole genome shotgun (WGS) entry which is preliminary data.</text>
</comment>
<gene>
    <name evidence="1" type="ORF">KIPB_016689</name>
</gene>
<dbReference type="Proteomes" id="UP000265618">
    <property type="component" value="Unassembled WGS sequence"/>
</dbReference>
<organism evidence="1 2">
    <name type="scientific">Kipferlia bialata</name>
    <dbReference type="NCBI Taxonomy" id="797122"/>
    <lineage>
        <taxon>Eukaryota</taxon>
        <taxon>Metamonada</taxon>
        <taxon>Carpediemonas-like organisms</taxon>
        <taxon>Kipferlia</taxon>
    </lineage>
</organism>
<dbReference type="EMBL" id="BDIP01010431">
    <property type="protein sequence ID" value="GCA65257.1"/>
    <property type="molecule type" value="Genomic_DNA"/>
</dbReference>
<protein>
    <submittedName>
        <fullName evidence="1">Uncharacterized protein</fullName>
    </submittedName>
</protein>
<dbReference type="AlphaFoldDB" id="A0A391NW85"/>
<sequence length="73" mass="8389">MSTDTSSIGAMYRLIFLSHIRLYRKEHRSLYEKKNLKPFSQILQDSPDQAAVISLYHAVIFVKKGAVSQFSQV</sequence>
<dbReference type="OrthoDB" id="10248867at2759"/>
<evidence type="ECO:0000313" key="1">
    <source>
        <dbReference type="EMBL" id="GCA65257.1"/>
    </source>
</evidence>
<reference evidence="1 2" key="1">
    <citation type="journal article" date="2018" name="PLoS ONE">
        <title>The draft genome of Kipferlia bialata reveals reductive genome evolution in fornicate parasites.</title>
        <authorList>
            <person name="Tanifuji G."/>
            <person name="Takabayashi S."/>
            <person name="Kume K."/>
            <person name="Takagi M."/>
            <person name="Nakayama T."/>
            <person name="Kamikawa R."/>
            <person name="Inagaki Y."/>
            <person name="Hashimoto T."/>
        </authorList>
    </citation>
    <scope>NUCLEOTIDE SEQUENCE [LARGE SCALE GENOMIC DNA]</scope>
    <source>
        <strain evidence="1">NY0173</strain>
    </source>
</reference>
<accession>A0A391NW85</accession>
<keyword evidence="2" id="KW-1185">Reference proteome</keyword>